<dbReference type="PANTHER" id="PTHR42679:SF2">
    <property type="entry name" value="S-METHYL-5'-THIOADENOSINE PHOSPHORYLASE"/>
    <property type="match status" value="1"/>
</dbReference>
<dbReference type="InterPro" id="IPR015424">
    <property type="entry name" value="PyrdxlP-dep_Trfase"/>
</dbReference>
<dbReference type="AlphaFoldDB" id="A0A0F8Y9L0"/>
<comment type="caution">
    <text evidence="3">The sequence shown here is derived from an EMBL/GenBank/DDBJ whole genome shotgun (WGS) entry which is preliminary data.</text>
</comment>
<evidence type="ECO:0000256" key="2">
    <source>
        <dbReference type="ARBA" id="ARBA00022679"/>
    </source>
</evidence>
<name>A0A0F8Y9L0_9ZZZZ</name>
<accession>A0A0F8Y9L0</accession>
<protein>
    <recommendedName>
        <fullName evidence="4">Nucleoside phosphorylase domain-containing protein</fullName>
    </recommendedName>
</protein>
<organism evidence="3">
    <name type="scientific">marine sediment metagenome</name>
    <dbReference type="NCBI Taxonomy" id="412755"/>
    <lineage>
        <taxon>unclassified sequences</taxon>
        <taxon>metagenomes</taxon>
        <taxon>ecological metagenomes</taxon>
    </lineage>
</organism>
<gene>
    <name evidence="3" type="ORF">LCGC14_2924760</name>
</gene>
<dbReference type="GO" id="GO:0009116">
    <property type="term" value="P:nucleoside metabolic process"/>
    <property type="evidence" value="ECO:0007669"/>
    <property type="project" value="InterPro"/>
</dbReference>
<keyword evidence="1" id="KW-0328">Glycosyltransferase</keyword>
<reference evidence="3" key="1">
    <citation type="journal article" date="2015" name="Nature">
        <title>Complex archaea that bridge the gap between prokaryotes and eukaryotes.</title>
        <authorList>
            <person name="Spang A."/>
            <person name="Saw J.H."/>
            <person name="Jorgensen S.L."/>
            <person name="Zaremba-Niedzwiedzka K."/>
            <person name="Martijn J."/>
            <person name="Lind A.E."/>
            <person name="van Eijk R."/>
            <person name="Schleper C."/>
            <person name="Guy L."/>
            <person name="Ettema T.J."/>
        </authorList>
    </citation>
    <scope>NUCLEOTIDE SEQUENCE</scope>
</reference>
<dbReference type="GO" id="GO:0005829">
    <property type="term" value="C:cytosol"/>
    <property type="evidence" value="ECO:0007669"/>
    <property type="project" value="TreeGrafter"/>
</dbReference>
<dbReference type="SUPFAM" id="SSF53383">
    <property type="entry name" value="PLP-dependent transferases"/>
    <property type="match status" value="1"/>
</dbReference>
<keyword evidence="2" id="KW-0808">Transferase</keyword>
<proteinExistence type="predicted"/>
<dbReference type="GO" id="GO:0017061">
    <property type="term" value="F:S-methyl-5-thioadenosine phosphorylase activity"/>
    <property type="evidence" value="ECO:0007669"/>
    <property type="project" value="InterPro"/>
</dbReference>
<evidence type="ECO:0008006" key="4">
    <source>
        <dbReference type="Google" id="ProtNLM"/>
    </source>
</evidence>
<dbReference type="InterPro" id="IPR035994">
    <property type="entry name" value="Nucleoside_phosphorylase_sf"/>
</dbReference>
<dbReference type="Gene3D" id="3.40.50.1580">
    <property type="entry name" value="Nucleoside phosphorylase domain"/>
    <property type="match status" value="1"/>
</dbReference>
<dbReference type="SUPFAM" id="SSF53167">
    <property type="entry name" value="Purine and uridine phosphorylases"/>
    <property type="match status" value="1"/>
</dbReference>
<evidence type="ECO:0000313" key="3">
    <source>
        <dbReference type="EMBL" id="KKK70360.1"/>
    </source>
</evidence>
<dbReference type="InterPro" id="IPR010044">
    <property type="entry name" value="MTAP"/>
</dbReference>
<dbReference type="EMBL" id="LAZR01058225">
    <property type="protein sequence ID" value="KKK70360.1"/>
    <property type="molecule type" value="Genomic_DNA"/>
</dbReference>
<evidence type="ECO:0000256" key="1">
    <source>
        <dbReference type="ARBA" id="ARBA00022676"/>
    </source>
</evidence>
<dbReference type="GO" id="GO:0019509">
    <property type="term" value="P:L-methionine salvage from methylthioadenosine"/>
    <property type="evidence" value="ECO:0007669"/>
    <property type="project" value="TreeGrafter"/>
</dbReference>
<dbReference type="PANTHER" id="PTHR42679">
    <property type="entry name" value="S-METHYL-5'-THIOADENOSINE PHOSPHORYLASE"/>
    <property type="match status" value="1"/>
</dbReference>
<sequence length="121" mass="13557">MDSDIRIGVIGGSGLYEMEGLIDVTHVSLDTPFGSPSDNYIIGRLEGIPVAFLPRHGRGHRISPSKLNFRANKYGFKKGTMPNVESLFPRLITIPIFPKMSNEDVYDVINALDKVIKYYKK</sequence>